<evidence type="ECO:0000313" key="1">
    <source>
        <dbReference type="Proteomes" id="UP000887565"/>
    </source>
</evidence>
<protein>
    <submittedName>
        <fullName evidence="2">Uncharacterized protein</fullName>
    </submittedName>
</protein>
<accession>A0A915KZA3</accession>
<reference evidence="2" key="1">
    <citation type="submission" date="2022-11" db="UniProtKB">
        <authorList>
            <consortium name="WormBaseParasite"/>
        </authorList>
    </citation>
    <scope>IDENTIFICATION</scope>
</reference>
<evidence type="ECO:0000313" key="2">
    <source>
        <dbReference type="WBParaSite" id="nRc.2.0.1.t42832-RA"/>
    </source>
</evidence>
<organism evidence="1 2">
    <name type="scientific">Romanomermis culicivorax</name>
    <name type="common">Nematode worm</name>
    <dbReference type="NCBI Taxonomy" id="13658"/>
    <lineage>
        <taxon>Eukaryota</taxon>
        <taxon>Metazoa</taxon>
        <taxon>Ecdysozoa</taxon>
        <taxon>Nematoda</taxon>
        <taxon>Enoplea</taxon>
        <taxon>Dorylaimia</taxon>
        <taxon>Mermithida</taxon>
        <taxon>Mermithoidea</taxon>
        <taxon>Mermithidae</taxon>
        <taxon>Romanomermis</taxon>
    </lineage>
</organism>
<keyword evidence="1" id="KW-1185">Reference proteome</keyword>
<sequence length="62" mass="6981">MRWTTYVVVDDNNDIRRSQMTSRVRFESSGYGTDDRLGLRSAYSSLVSSPLTYAAARATVKT</sequence>
<dbReference type="WBParaSite" id="nRc.2.0.1.t42832-RA">
    <property type="protein sequence ID" value="nRc.2.0.1.t42832-RA"/>
    <property type="gene ID" value="nRc.2.0.1.g42832"/>
</dbReference>
<name>A0A915KZA3_ROMCU</name>
<dbReference type="Proteomes" id="UP000887565">
    <property type="component" value="Unplaced"/>
</dbReference>
<dbReference type="AlphaFoldDB" id="A0A915KZA3"/>
<proteinExistence type="predicted"/>